<comment type="caution">
    <text evidence="2">The sequence shown here is derived from an EMBL/GenBank/DDBJ whole genome shotgun (WGS) entry which is preliminary data.</text>
</comment>
<reference evidence="2 3" key="1">
    <citation type="submission" date="2017-06" db="EMBL/GenBank/DDBJ databases">
        <title>Ant-infecting Ophiocordyceps genomes reveal a high diversity of potential behavioral manipulation genes and a possible major role for enterotoxins.</title>
        <authorList>
            <person name="De Bekker C."/>
            <person name="Evans H.C."/>
            <person name="Brachmann A."/>
            <person name="Hughes D.P."/>
        </authorList>
    </citation>
    <scope>NUCLEOTIDE SEQUENCE [LARGE SCALE GENOMIC DNA]</scope>
    <source>
        <strain evidence="2 3">Map16</strain>
    </source>
</reference>
<keyword evidence="3" id="KW-1185">Reference proteome</keyword>
<evidence type="ECO:0000313" key="2">
    <source>
        <dbReference type="EMBL" id="PHH70694.1"/>
    </source>
</evidence>
<name>A0A2C5YUJ5_9HYPO</name>
<feature type="region of interest" description="Disordered" evidence="1">
    <location>
        <begin position="399"/>
        <end position="430"/>
    </location>
</feature>
<dbReference type="AlphaFoldDB" id="A0A2C5YUJ5"/>
<dbReference type="EMBL" id="NJES01000596">
    <property type="protein sequence ID" value="PHH70694.1"/>
    <property type="molecule type" value="Genomic_DNA"/>
</dbReference>
<evidence type="ECO:0000256" key="1">
    <source>
        <dbReference type="SAM" id="MobiDB-lite"/>
    </source>
</evidence>
<feature type="compositionally biased region" description="Basic and acidic residues" evidence="1">
    <location>
        <begin position="402"/>
        <end position="430"/>
    </location>
</feature>
<sequence>MQSSSRLFISLFAIPAVFTPSDNKELDQVLEQIQYTIIFPALLPTKQQKIIFDPSKREYMEENPVVIEVENQEFRLRPLDRLKGIENANTLFVKALCKMETPKDWSNMATLLAGYKKAHVVLRKSHWGQMVRRASSSGNMQAVIECIKQWNETVFMMASHEVACRLFAGNNERIYRDDADLKKTRRVWAQSEMLMDLLNRPEHSLKVKDPRDRLFNFRLIRGMHLYAMCSAINANKQAGEDIDKDMGILRDEVARIMSMWEANMLDRIEELPELKLLNPSVERYGGLKFRGPKVTKALNGYMFVTVLAQNIRAMELAMELVGDDARYLQQVQDAIEKYMGEFTRTAIKARPTWKDQYETITGRRPNWPAWVGEAELIEAKKARIKAAAAALKAAAEGTTVLKADEGKESTGETGEAHLEDAADEGKKIEQ</sequence>
<dbReference type="OrthoDB" id="5405126at2759"/>
<protein>
    <submittedName>
        <fullName evidence="2">Uncharacterized protein</fullName>
    </submittedName>
</protein>
<organism evidence="2 3">
    <name type="scientific">Ophiocordyceps camponoti-rufipedis</name>
    <dbReference type="NCBI Taxonomy" id="2004952"/>
    <lineage>
        <taxon>Eukaryota</taxon>
        <taxon>Fungi</taxon>
        <taxon>Dikarya</taxon>
        <taxon>Ascomycota</taxon>
        <taxon>Pezizomycotina</taxon>
        <taxon>Sordariomycetes</taxon>
        <taxon>Hypocreomycetidae</taxon>
        <taxon>Hypocreales</taxon>
        <taxon>Ophiocordycipitaceae</taxon>
        <taxon>Ophiocordyceps</taxon>
    </lineage>
</organism>
<proteinExistence type="predicted"/>
<accession>A0A2C5YUJ5</accession>
<dbReference type="Proteomes" id="UP000226431">
    <property type="component" value="Unassembled WGS sequence"/>
</dbReference>
<evidence type="ECO:0000313" key="3">
    <source>
        <dbReference type="Proteomes" id="UP000226431"/>
    </source>
</evidence>
<gene>
    <name evidence="2" type="ORF">CDD80_5792</name>
</gene>